<keyword evidence="5" id="KW-1185">Reference proteome</keyword>
<name>A0A8K0R6C9_9PLEO</name>
<feature type="region of interest" description="Disordered" evidence="1">
    <location>
        <begin position="362"/>
        <end position="382"/>
    </location>
</feature>
<organism evidence="4 5">
    <name type="scientific">Paraphoma chrysanthemicola</name>
    <dbReference type="NCBI Taxonomy" id="798071"/>
    <lineage>
        <taxon>Eukaryota</taxon>
        <taxon>Fungi</taxon>
        <taxon>Dikarya</taxon>
        <taxon>Ascomycota</taxon>
        <taxon>Pezizomycotina</taxon>
        <taxon>Dothideomycetes</taxon>
        <taxon>Pleosporomycetidae</taxon>
        <taxon>Pleosporales</taxon>
        <taxon>Pleosporineae</taxon>
        <taxon>Phaeosphaeriaceae</taxon>
        <taxon>Paraphoma</taxon>
    </lineage>
</organism>
<dbReference type="PANTHER" id="PTHR39614">
    <property type="entry name" value="INTEGRAL MEMBRANE PROTEIN"/>
    <property type="match status" value="1"/>
</dbReference>
<sequence>MASTPPSHRFAPITADDSSGNLWISSILCLIYCTLVLVVRLHIKWNMYGADDSTVTVATFLQLGEVSCLFIAMRKGLGKSTNLIDVAEVPSIGKTMFASQFFLILSLAMAKSSVAALMLRLFTRDISVTKKARILCIATLVMTIVWAIGSIIALTLQCSPPGLGRQDPLRQCENQLTRWRVIAAFDMLTELLLVILPVVFIWPIQMKRYIKLQVAVAFGFRIPVIGFAALHLHYVSAYATSTDVSKAIIPALVCQQYELFWSLLSATIPTLKSFMRSFNSGFGMEIDLDTPYYGFGSKVREDGTYPLAAMRNATSRNGNIVAKDGGRSQQSGNGLSLSHSISGRSMHRGDFVEMRDIGADTSVHMKGAPGDRDSSIGSGNSQEMIIRRGVEYSVTYEARSKAL</sequence>
<evidence type="ECO:0000256" key="1">
    <source>
        <dbReference type="SAM" id="MobiDB-lite"/>
    </source>
</evidence>
<evidence type="ECO:0000313" key="4">
    <source>
        <dbReference type="EMBL" id="KAH7088065.1"/>
    </source>
</evidence>
<feature type="transmembrane region" description="Helical" evidence="2">
    <location>
        <begin position="177"/>
        <end position="202"/>
    </location>
</feature>
<evidence type="ECO:0000256" key="2">
    <source>
        <dbReference type="SAM" id="Phobius"/>
    </source>
</evidence>
<dbReference type="EMBL" id="JAGMVJ010000008">
    <property type="protein sequence ID" value="KAH7088065.1"/>
    <property type="molecule type" value="Genomic_DNA"/>
</dbReference>
<feature type="region of interest" description="Disordered" evidence="1">
    <location>
        <begin position="318"/>
        <end position="339"/>
    </location>
</feature>
<dbReference type="AlphaFoldDB" id="A0A8K0R6C9"/>
<reference evidence="4" key="1">
    <citation type="journal article" date="2021" name="Nat. Commun.">
        <title>Genetic determinants of endophytism in the Arabidopsis root mycobiome.</title>
        <authorList>
            <person name="Mesny F."/>
            <person name="Miyauchi S."/>
            <person name="Thiergart T."/>
            <person name="Pickel B."/>
            <person name="Atanasova L."/>
            <person name="Karlsson M."/>
            <person name="Huettel B."/>
            <person name="Barry K.W."/>
            <person name="Haridas S."/>
            <person name="Chen C."/>
            <person name="Bauer D."/>
            <person name="Andreopoulos W."/>
            <person name="Pangilinan J."/>
            <person name="LaButti K."/>
            <person name="Riley R."/>
            <person name="Lipzen A."/>
            <person name="Clum A."/>
            <person name="Drula E."/>
            <person name="Henrissat B."/>
            <person name="Kohler A."/>
            <person name="Grigoriev I.V."/>
            <person name="Martin F.M."/>
            <person name="Hacquard S."/>
        </authorList>
    </citation>
    <scope>NUCLEOTIDE SEQUENCE</scope>
    <source>
        <strain evidence="4">MPI-SDFR-AT-0120</strain>
    </source>
</reference>
<gene>
    <name evidence="4" type="ORF">FB567DRAFT_330709</name>
</gene>
<proteinExistence type="predicted"/>
<feature type="compositionally biased region" description="Polar residues" evidence="1">
    <location>
        <begin position="327"/>
        <end position="339"/>
    </location>
</feature>
<keyword evidence="2" id="KW-0472">Membrane</keyword>
<feature type="transmembrane region" description="Helical" evidence="2">
    <location>
        <begin position="214"/>
        <end position="235"/>
    </location>
</feature>
<dbReference type="PANTHER" id="PTHR39614:SF2">
    <property type="entry name" value="INTEGRAL MEMBRANE PROTEIN"/>
    <property type="match status" value="1"/>
</dbReference>
<feature type="transmembrane region" description="Helical" evidence="2">
    <location>
        <begin position="101"/>
        <end position="122"/>
    </location>
</feature>
<accession>A0A8K0R6C9</accession>
<dbReference type="Proteomes" id="UP000813461">
    <property type="component" value="Unassembled WGS sequence"/>
</dbReference>
<feature type="domain" description="Rhodopsin" evidence="3">
    <location>
        <begin position="39"/>
        <end position="276"/>
    </location>
</feature>
<evidence type="ECO:0000313" key="5">
    <source>
        <dbReference type="Proteomes" id="UP000813461"/>
    </source>
</evidence>
<keyword evidence="2" id="KW-1133">Transmembrane helix</keyword>
<comment type="caution">
    <text evidence="4">The sequence shown here is derived from an EMBL/GenBank/DDBJ whole genome shotgun (WGS) entry which is preliminary data.</text>
</comment>
<evidence type="ECO:0000259" key="3">
    <source>
        <dbReference type="Pfam" id="PF20684"/>
    </source>
</evidence>
<feature type="transmembrane region" description="Helical" evidence="2">
    <location>
        <begin position="134"/>
        <end position="157"/>
    </location>
</feature>
<dbReference type="InterPro" id="IPR049326">
    <property type="entry name" value="Rhodopsin_dom_fungi"/>
</dbReference>
<keyword evidence="2" id="KW-0812">Transmembrane</keyword>
<feature type="transmembrane region" description="Helical" evidence="2">
    <location>
        <begin position="20"/>
        <end position="43"/>
    </location>
</feature>
<dbReference type="OrthoDB" id="3918601at2759"/>
<protein>
    <recommendedName>
        <fullName evidence="3">Rhodopsin domain-containing protein</fullName>
    </recommendedName>
</protein>
<dbReference type="Pfam" id="PF20684">
    <property type="entry name" value="Fung_rhodopsin"/>
    <property type="match status" value="1"/>
</dbReference>